<evidence type="ECO:0000313" key="3">
    <source>
        <dbReference type="Proteomes" id="UP000053370"/>
    </source>
</evidence>
<keyword evidence="1" id="KW-1133">Transmembrane helix</keyword>
<dbReference type="GO" id="GO:0008137">
    <property type="term" value="F:NADH dehydrogenase (ubiquinone) activity"/>
    <property type="evidence" value="ECO:0007669"/>
    <property type="project" value="UniProtKB-UniRule"/>
</dbReference>
<sequence length="165" mass="17881">MTFIYALIAVALLYSAHKATRVKGLLNAALWLAATSCLTAILMYIMGSPGIAVIELSVGAGLVTVLFVFAISIIGDEKIESKFFIPPLAALLMATIPFIILAFLWISGISPVFENTPADILANTIWEDRKVDLYLQAALIITGILGIMLLIAPSVANRFKKEREK</sequence>
<keyword evidence="1" id="KW-1003">Cell membrane</keyword>
<dbReference type="GO" id="GO:0005886">
    <property type="term" value="C:plasma membrane"/>
    <property type="evidence" value="ECO:0007669"/>
    <property type="project" value="UniProtKB-SubCell"/>
</dbReference>
<keyword evidence="2" id="KW-0830">Ubiquinone</keyword>
<name>A0A0S7BXY7_9CHLR</name>
<organism evidence="2">
    <name type="scientific">Flexilinea flocculi</name>
    <dbReference type="NCBI Taxonomy" id="1678840"/>
    <lineage>
        <taxon>Bacteria</taxon>
        <taxon>Bacillati</taxon>
        <taxon>Chloroflexota</taxon>
        <taxon>Anaerolineae</taxon>
        <taxon>Anaerolineales</taxon>
        <taxon>Anaerolineaceae</taxon>
        <taxon>Flexilinea</taxon>
    </lineage>
</organism>
<keyword evidence="3" id="KW-1185">Reference proteome</keyword>
<dbReference type="EMBL" id="DF968181">
    <property type="protein sequence ID" value="GAP41529.1"/>
    <property type="molecule type" value="Genomic_DNA"/>
</dbReference>
<keyword evidence="1" id="KW-0874">Quinone</keyword>
<dbReference type="InterPro" id="IPR042106">
    <property type="entry name" value="Nuo/plastoQ_OxRdtase_6_NuoJ"/>
</dbReference>
<proteinExistence type="inferred from homology"/>
<comment type="caution">
    <text evidence="1">Lacks conserved residue(s) required for the propagation of feature annotation.</text>
</comment>
<dbReference type="Gene3D" id="1.20.120.1200">
    <property type="entry name" value="NADH-ubiquinone/plastoquinone oxidoreductase chain 6, subunit NuoJ"/>
    <property type="match status" value="1"/>
</dbReference>
<dbReference type="AlphaFoldDB" id="A0A0S7BXY7"/>
<evidence type="ECO:0000256" key="1">
    <source>
        <dbReference type="RuleBase" id="RU004429"/>
    </source>
</evidence>
<dbReference type="GO" id="GO:0048038">
    <property type="term" value="F:quinone binding"/>
    <property type="evidence" value="ECO:0007669"/>
    <property type="project" value="UniProtKB-UniRule"/>
</dbReference>
<dbReference type="OrthoDB" id="164762at2"/>
<dbReference type="InterPro" id="IPR001457">
    <property type="entry name" value="NADH_UbQ/plastoQ_OxRdtase_su6"/>
</dbReference>
<comment type="function">
    <text evidence="1">NDH-1 shuttles electrons from NADH, via FMN and iron-sulfur (Fe-S) centers, to quinones in the respiratory chain. Couples the redox reaction to proton translocation (for every two electrons transferred, four hydrogen ions are translocated across the cytoplasmic membrane), and thus conserves the redox energy in a proton gradient.</text>
</comment>
<dbReference type="EC" id="7.1.1.-" evidence="1"/>
<accession>A0A0S7BXY7</accession>
<comment type="subcellular location">
    <subcellularLocation>
        <location evidence="1">Cell membrane</location>
        <topology evidence="1">Multi-pass membrane protein</topology>
    </subcellularLocation>
</comment>
<keyword evidence="1" id="KW-0520">NAD</keyword>
<feature type="transmembrane region" description="Helical" evidence="1">
    <location>
        <begin position="87"/>
        <end position="113"/>
    </location>
</feature>
<dbReference type="STRING" id="1678840.ATC1_131521"/>
<reference evidence="2" key="1">
    <citation type="journal article" date="2015" name="Genome Announc.">
        <title>Draft Genome Sequence of Anaerolineae Strain TC1, a Novel Isolate from a Methanogenic Wastewater Treatment System.</title>
        <authorList>
            <person name="Matsuura N."/>
            <person name="Tourlousse D.M."/>
            <person name="Sun L."/>
            <person name="Toyonaga M."/>
            <person name="Kuroda K."/>
            <person name="Ohashi A."/>
            <person name="Cruz R."/>
            <person name="Yamaguchi T."/>
            <person name="Sekiguchi Y."/>
        </authorList>
    </citation>
    <scope>NUCLEOTIDE SEQUENCE [LARGE SCALE GENOMIC DNA]</scope>
    <source>
        <strain evidence="2">TC1</strain>
    </source>
</reference>
<keyword evidence="1" id="KW-0472">Membrane</keyword>
<feature type="transmembrane region" description="Helical" evidence="1">
    <location>
        <begin position="28"/>
        <end position="46"/>
    </location>
</feature>
<comment type="similarity">
    <text evidence="1">Belongs to the complex I subunit 6 family.</text>
</comment>
<keyword evidence="1" id="KW-0812">Transmembrane</keyword>
<dbReference type="Proteomes" id="UP000053370">
    <property type="component" value="Unassembled WGS sequence"/>
</dbReference>
<evidence type="ECO:0000313" key="2">
    <source>
        <dbReference type="EMBL" id="GAP41529.1"/>
    </source>
</evidence>
<comment type="catalytic activity">
    <reaction evidence="1">
        <text>a quinone + NADH + 5 H(+)(in) = a quinol + NAD(+) + 4 H(+)(out)</text>
        <dbReference type="Rhea" id="RHEA:57888"/>
        <dbReference type="ChEBI" id="CHEBI:15378"/>
        <dbReference type="ChEBI" id="CHEBI:24646"/>
        <dbReference type="ChEBI" id="CHEBI:57540"/>
        <dbReference type="ChEBI" id="CHEBI:57945"/>
        <dbReference type="ChEBI" id="CHEBI:132124"/>
    </reaction>
</comment>
<protein>
    <recommendedName>
        <fullName evidence="1">NADH-quinone oxidoreductase subunit J</fullName>
        <ecNumber evidence="1">7.1.1.-</ecNumber>
    </recommendedName>
</protein>
<dbReference type="RefSeq" id="WP_062282934.1">
    <property type="nucleotide sequence ID" value="NZ_DF968181.1"/>
</dbReference>
<gene>
    <name evidence="2" type="ORF">ATC1_131521</name>
</gene>
<feature type="transmembrane region" description="Helical" evidence="1">
    <location>
        <begin position="133"/>
        <end position="156"/>
    </location>
</feature>
<dbReference type="Pfam" id="PF00499">
    <property type="entry name" value="Oxidored_q3"/>
    <property type="match status" value="1"/>
</dbReference>
<feature type="transmembrane region" description="Helical" evidence="1">
    <location>
        <begin position="53"/>
        <end position="75"/>
    </location>
</feature>